<evidence type="ECO:0000256" key="7">
    <source>
        <dbReference type="SAM" id="MobiDB-lite"/>
    </source>
</evidence>
<organism evidence="8">
    <name type="scientific">Strombidium inclinatum</name>
    <dbReference type="NCBI Taxonomy" id="197538"/>
    <lineage>
        <taxon>Eukaryota</taxon>
        <taxon>Sar</taxon>
        <taxon>Alveolata</taxon>
        <taxon>Ciliophora</taxon>
        <taxon>Intramacronucleata</taxon>
        <taxon>Spirotrichea</taxon>
        <taxon>Oligotrichia</taxon>
        <taxon>Strombidiidae</taxon>
        <taxon>Strombidium</taxon>
    </lineage>
</organism>
<dbReference type="EMBL" id="HBIH01013689">
    <property type="protein sequence ID" value="CAE0324998.1"/>
    <property type="molecule type" value="Transcribed_RNA"/>
</dbReference>
<evidence type="ECO:0000256" key="1">
    <source>
        <dbReference type="ARBA" id="ARBA00004138"/>
    </source>
</evidence>
<evidence type="ECO:0000256" key="3">
    <source>
        <dbReference type="ARBA" id="ARBA00019387"/>
    </source>
</evidence>
<dbReference type="GO" id="GO:0035720">
    <property type="term" value="P:intraciliary anterograde transport"/>
    <property type="evidence" value="ECO:0007669"/>
    <property type="project" value="TreeGrafter"/>
</dbReference>
<evidence type="ECO:0000256" key="4">
    <source>
        <dbReference type="ARBA" id="ARBA00022737"/>
    </source>
</evidence>
<dbReference type="GO" id="GO:0120170">
    <property type="term" value="F:intraciliary transport particle B binding"/>
    <property type="evidence" value="ECO:0007669"/>
    <property type="project" value="TreeGrafter"/>
</dbReference>
<dbReference type="PANTHER" id="PTHR14781">
    <property type="entry name" value="INTRAFLAGELLAR TRANSPORT PROTEIN 56"/>
    <property type="match status" value="1"/>
</dbReference>
<evidence type="ECO:0000256" key="2">
    <source>
        <dbReference type="ARBA" id="ARBA00007834"/>
    </source>
</evidence>
<comment type="subcellular location">
    <subcellularLocation>
        <location evidence="1">Cell projection</location>
        <location evidence="1">Cilium</location>
    </subcellularLocation>
</comment>
<dbReference type="PANTHER" id="PTHR14781:SF0">
    <property type="entry name" value="INTRAFLAGELLAR TRANSPORT PROTEIN 56"/>
    <property type="match status" value="1"/>
</dbReference>
<sequence>MIRPGSAIKRKQKPLPQQVASKQNELKVPEATTFMKKRDWIAALTIFECDKKYRHRQELKTYLGIAYCAFHNGDYKKAMDTYDELMKKSKDQYDKQLHAFKACCLYALCNYKEAEAEAKKANDSELKNRLLFQLAQKCGNENEIMSYHGALTTSIEDQLCMAALHYLRSHFEEATEIYKKLLIENKDYHAINIYVALCYYKMDYYDVSLEILAVYLGLYPDSIVGVNLKACNHFQLYNGKAAEAELKVLQNSSTSGNVFQDNDLLRHNLVVFRGGENALQVLPPLVDVIPEARLNLVIYYLKNDQTTDAYNLIKDMECVVPKEYILKAVVHAVIGQNTEQKDHLRIAQNFFQMVGASPSECDTIPGRQCMAQCFFILKQFDDVLVYLKSIRPYFINDDDFNWNFGLAYGAAKEYKEAEEALLQVQNEKYKADYCYLSWLCRCYIMNFKPHLAWDIYINMDTSNESLSLLNLIANDCYKMGQFYYSVKAFDVLEKLDPDPEFWEGKRGAAIGVFQMVVAGKEQKEKLIEVIQMLKNTQNPQVEYFVAVMKKWGKENGFKF</sequence>
<gene>
    <name evidence="8" type="ORF">SINC0208_LOCUS5621</name>
</gene>
<evidence type="ECO:0000313" key="8">
    <source>
        <dbReference type="EMBL" id="CAE0324998.1"/>
    </source>
</evidence>
<dbReference type="FunFam" id="1.25.40.10:FF:001373">
    <property type="entry name" value="Tetratricopeptide repeat domain 26"/>
    <property type="match status" value="1"/>
</dbReference>
<feature type="region of interest" description="Disordered" evidence="7">
    <location>
        <begin position="1"/>
        <end position="23"/>
    </location>
</feature>
<evidence type="ECO:0000256" key="5">
    <source>
        <dbReference type="ARBA" id="ARBA00022803"/>
    </source>
</evidence>
<dbReference type="SUPFAM" id="SSF48452">
    <property type="entry name" value="TPR-like"/>
    <property type="match status" value="2"/>
</dbReference>
<accession>A0A7S3MWT0</accession>
<dbReference type="AlphaFoldDB" id="A0A7S3MWT0"/>
<dbReference type="GO" id="GO:0035735">
    <property type="term" value="P:intraciliary transport involved in cilium assembly"/>
    <property type="evidence" value="ECO:0007669"/>
    <property type="project" value="TreeGrafter"/>
</dbReference>
<keyword evidence="6" id="KW-0966">Cell projection</keyword>
<comment type="similarity">
    <text evidence="2">Belongs to the IFT56 family.</text>
</comment>
<reference evidence="8" key="1">
    <citation type="submission" date="2021-01" db="EMBL/GenBank/DDBJ databases">
        <authorList>
            <person name="Corre E."/>
            <person name="Pelletier E."/>
            <person name="Niang G."/>
            <person name="Scheremetjew M."/>
            <person name="Finn R."/>
            <person name="Kale V."/>
            <person name="Holt S."/>
            <person name="Cochrane G."/>
            <person name="Meng A."/>
            <person name="Brown T."/>
            <person name="Cohen L."/>
        </authorList>
    </citation>
    <scope>NUCLEOTIDE SEQUENCE</scope>
    <source>
        <strain evidence="8">S3</strain>
    </source>
</reference>
<protein>
    <recommendedName>
        <fullName evidence="3">Intraflagellar transport protein 56</fullName>
    </recommendedName>
</protein>
<name>A0A7S3MWT0_9SPIT</name>
<dbReference type="SMART" id="SM00028">
    <property type="entry name" value="TPR"/>
    <property type="match status" value="3"/>
</dbReference>
<dbReference type="InterPro" id="IPR030511">
    <property type="entry name" value="TTC26"/>
</dbReference>
<evidence type="ECO:0000256" key="6">
    <source>
        <dbReference type="ARBA" id="ARBA00023273"/>
    </source>
</evidence>
<keyword evidence="5" id="KW-0802">TPR repeat</keyword>
<dbReference type="Gene3D" id="1.25.40.10">
    <property type="entry name" value="Tetratricopeptide repeat domain"/>
    <property type="match status" value="3"/>
</dbReference>
<proteinExistence type="inferred from homology"/>
<dbReference type="InterPro" id="IPR019734">
    <property type="entry name" value="TPR_rpt"/>
</dbReference>
<keyword evidence="4" id="KW-0677">Repeat</keyword>
<dbReference type="GO" id="GO:0036064">
    <property type="term" value="C:ciliary basal body"/>
    <property type="evidence" value="ECO:0007669"/>
    <property type="project" value="TreeGrafter"/>
</dbReference>
<dbReference type="GO" id="GO:0097546">
    <property type="term" value="C:ciliary base"/>
    <property type="evidence" value="ECO:0007669"/>
    <property type="project" value="TreeGrafter"/>
</dbReference>
<dbReference type="InterPro" id="IPR011990">
    <property type="entry name" value="TPR-like_helical_dom_sf"/>
</dbReference>
<dbReference type="GO" id="GO:0030992">
    <property type="term" value="C:intraciliary transport particle B"/>
    <property type="evidence" value="ECO:0007669"/>
    <property type="project" value="TreeGrafter"/>
</dbReference>